<dbReference type="Pfam" id="PF00069">
    <property type="entry name" value="Pkinase"/>
    <property type="match status" value="1"/>
</dbReference>
<evidence type="ECO:0000256" key="3">
    <source>
        <dbReference type="ARBA" id="ARBA00022777"/>
    </source>
</evidence>
<dbReference type="Gene3D" id="3.30.200.20">
    <property type="entry name" value="Phosphorylase Kinase, domain 1"/>
    <property type="match status" value="1"/>
</dbReference>
<dbReference type="InterPro" id="IPR017441">
    <property type="entry name" value="Protein_kinase_ATP_BS"/>
</dbReference>
<keyword evidence="7" id="KW-0472">Membrane</keyword>
<evidence type="ECO:0000256" key="2">
    <source>
        <dbReference type="ARBA" id="ARBA00022741"/>
    </source>
</evidence>
<comment type="caution">
    <text evidence="9">The sequence shown here is derived from an EMBL/GenBank/DDBJ whole genome shotgun (WGS) entry which is preliminary data.</text>
</comment>
<accession>A0A101JN87</accession>
<gene>
    <name evidence="9" type="ORF">ADL15_25625</name>
</gene>
<dbReference type="InterPro" id="IPR000719">
    <property type="entry name" value="Prot_kinase_dom"/>
</dbReference>
<dbReference type="CDD" id="cd14014">
    <property type="entry name" value="STKc_PknB_like"/>
    <property type="match status" value="1"/>
</dbReference>
<organism evidence="9 10">
    <name type="scientific">Actinoplanes awajinensis subsp. mycoplanecinus</name>
    <dbReference type="NCBI Taxonomy" id="135947"/>
    <lineage>
        <taxon>Bacteria</taxon>
        <taxon>Bacillati</taxon>
        <taxon>Actinomycetota</taxon>
        <taxon>Actinomycetes</taxon>
        <taxon>Micromonosporales</taxon>
        <taxon>Micromonosporaceae</taxon>
        <taxon>Actinoplanes</taxon>
    </lineage>
</organism>
<keyword evidence="9" id="KW-0723">Serine/threonine-protein kinase</keyword>
<dbReference type="GO" id="GO:0005524">
    <property type="term" value="F:ATP binding"/>
    <property type="evidence" value="ECO:0007669"/>
    <property type="project" value="UniProtKB-UniRule"/>
</dbReference>
<evidence type="ECO:0000259" key="8">
    <source>
        <dbReference type="PROSITE" id="PS50011"/>
    </source>
</evidence>
<dbReference type="PROSITE" id="PS50011">
    <property type="entry name" value="PROTEIN_KINASE_DOM"/>
    <property type="match status" value="1"/>
</dbReference>
<dbReference type="Gene3D" id="2.60.120.560">
    <property type="entry name" value="Exo-inulinase, domain 1"/>
    <property type="match status" value="1"/>
</dbReference>
<keyword evidence="10" id="KW-1185">Reference proteome</keyword>
<dbReference type="SMART" id="SM00220">
    <property type="entry name" value="S_TKc"/>
    <property type="match status" value="1"/>
</dbReference>
<evidence type="ECO:0000256" key="7">
    <source>
        <dbReference type="SAM" id="Phobius"/>
    </source>
</evidence>
<proteinExistence type="predicted"/>
<feature type="domain" description="Protein kinase" evidence="8">
    <location>
        <begin position="25"/>
        <end position="287"/>
    </location>
</feature>
<reference evidence="9 10" key="1">
    <citation type="submission" date="2015-10" db="EMBL/GenBank/DDBJ databases">
        <authorList>
            <person name="Gilbert D.G."/>
        </authorList>
    </citation>
    <scope>NUCLEOTIDE SEQUENCE [LARGE SCALE GENOMIC DNA]</scope>
    <source>
        <strain evidence="9 10">NRRL B-16712</strain>
    </source>
</reference>
<evidence type="ECO:0000256" key="1">
    <source>
        <dbReference type="ARBA" id="ARBA00022679"/>
    </source>
</evidence>
<name>A0A101JN87_9ACTN</name>
<dbReference type="Gene3D" id="1.10.510.10">
    <property type="entry name" value="Transferase(Phosphotransferase) domain 1"/>
    <property type="match status" value="1"/>
</dbReference>
<dbReference type="GO" id="GO:0004674">
    <property type="term" value="F:protein serine/threonine kinase activity"/>
    <property type="evidence" value="ECO:0007669"/>
    <property type="project" value="UniProtKB-KW"/>
</dbReference>
<dbReference type="PROSITE" id="PS00108">
    <property type="entry name" value="PROTEIN_KINASE_ST"/>
    <property type="match status" value="1"/>
</dbReference>
<dbReference type="AlphaFoldDB" id="A0A101JN87"/>
<feature type="binding site" evidence="5">
    <location>
        <position position="54"/>
    </location>
    <ligand>
        <name>ATP</name>
        <dbReference type="ChEBI" id="CHEBI:30616"/>
    </ligand>
</feature>
<keyword evidence="3 9" id="KW-0418">Kinase</keyword>
<evidence type="ECO:0000313" key="10">
    <source>
        <dbReference type="Proteomes" id="UP000053244"/>
    </source>
</evidence>
<keyword evidence="1" id="KW-0808">Transferase</keyword>
<dbReference type="PANTHER" id="PTHR43289">
    <property type="entry name" value="MITOGEN-ACTIVATED PROTEIN KINASE KINASE KINASE 20-RELATED"/>
    <property type="match status" value="1"/>
</dbReference>
<dbReference type="InterPro" id="IPR011009">
    <property type="entry name" value="Kinase-like_dom_sf"/>
</dbReference>
<keyword evidence="4 5" id="KW-0067">ATP-binding</keyword>
<dbReference type="Proteomes" id="UP000053244">
    <property type="component" value="Unassembled WGS sequence"/>
</dbReference>
<keyword evidence="7" id="KW-0812">Transmembrane</keyword>
<evidence type="ECO:0000256" key="5">
    <source>
        <dbReference type="PROSITE-ProRule" id="PRU10141"/>
    </source>
</evidence>
<evidence type="ECO:0000256" key="4">
    <source>
        <dbReference type="ARBA" id="ARBA00022840"/>
    </source>
</evidence>
<keyword evidence="2 5" id="KW-0547">Nucleotide-binding</keyword>
<dbReference type="SUPFAM" id="SSF56112">
    <property type="entry name" value="Protein kinase-like (PK-like)"/>
    <property type="match status" value="1"/>
</dbReference>
<feature type="region of interest" description="Disordered" evidence="6">
    <location>
        <begin position="1"/>
        <end position="21"/>
    </location>
</feature>
<sequence>MVDSTLPGERTQPLRPHDPGMLGDYELLGRLGEGGMGTVYLGRRQKSDVLVAVKVVRLDLAHDDEFRRRFRSEVDRARQVPPFCTAEVLDADPDHERPYLVVEYVDGPTLAEVVEQRGPLTSANLHSVAIGVATALTAIHGAGVIHRDLKPRNVLLAPGSPKVIDFGIARAMAMASENTRPDQMVGTVAYMAPERFNTDADTPIITPAADVFAWGSVVTYAGTGKTPFYADSPPATAARILTQPPRLHGLHRPLRNLVAHALEKDPANRPSARELLDLLISGEHPAAVAAALADQPDLQAAAVEAQAVTGFAVTGRTAAPVTTPVAATAAGATTAPVLDIPPGLVGYDENSIVTVPISPAASTTVSGGSRSPEPARRWVLPAAVALLAVALVAGIAIAAAVMKSRSGDAAKDAAATPRVTEGAALGAPLISDALAAPKFWIPTALDKAPVNQGAHCAFVDGELVAVRENNDVYRCKGPADVLPADLTAEVGVRLEAPGSCAGIWFRFVRVPKLHGYQARVCENHIYVGLHQTDGDVSTLRTFVLPEPIALNAEPTRITLRVRGGTVTVSRDGAEVGSAALTEKDLGAGQLHLGVFSERDAPVLGPYQVAFSDIKIWN</sequence>
<dbReference type="InterPro" id="IPR008271">
    <property type="entry name" value="Ser/Thr_kinase_AS"/>
</dbReference>
<evidence type="ECO:0000256" key="6">
    <source>
        <dbReference type="SAM" id="MobiDB-lite"/>
    </source>
</evidence>
<dbReference type="PANTHER" id="PTHR43289:SF34">
    <property type="entry name" value="SERINE_THREONINE-PROTEIN KINASE YBDM-RELATED"/>
    <property type="match status" value="1"/>
</dbReference>
<evidence type="ECO:0000313" key="9">
    <source>
        <dbReference type="EMBL" id="KUL30050.1"/>
    </source>
</evidence>
<protein>
    <submittedName>
        <fullName evidence="9">Serine/threonine protein kinase</fullName>
    </submittedName>
</protein>
<dbReference type="EMBL" id="LLZH01000268">
    <property type="protein sequence ID" value="KUL30050.1"/>
    <property type="molecule type" value="Genomic_DNA"/>
</dbReference>
<dbReference type="OrthoDB" id="4326323at2"/>
<dbReference type="PROSITE" id="PS00107">
    <property type="entry name" value="PROTEIN_KINASE_ATP"/>
    <property type="match status" value="1"/>
</dbReference>
<feature type="transmembrane region" description="Helical" evidence="7">
    <location>
        <begin position="378"/>
        <end position="401"/>
    </location>
</feature>
<keyword evidence="7" id="KW-1133">Transmembrane helix</keyword>